<dbReference type="SUPFAM" id="SSF55729">
    <property type="entry name" value="Acyl-CoA N-acyltransferases (Nat)"/>
    <property type="match status" value="1"/>
</dbReference>
<dbReference type="NCBIfam" id="TIGR01575">
    <property type="entry name" value="rimI"/>
    <property type="match status" value="1"/>
</dbReference>
<gene>
    <name evidence="6" type="ordered locus">Dole_0501</name>
</gene>
<dbReference type="CDD" id="cd04301">
    <property type="entry name" value="NAT_SF"/>
    <property type="match status" value="1"/>
</dbReference>
<dbReference type="Pfam" id="PF00583">
    <property type="entry name" value="Acetyltransf_1"/>
    <property type="match status" value="1"/>
</dbReference>
<dbReference type="RefSeq" id="WP_012173930.1">
    <property type="nucleotide sequence ID" value="NC_009943.1"/>
</dbReference>
<protein>
    <submittedName>
        <fullName evidence="6">Ribosomal-protein-alanine acetyltransferase</fullName>
    </submittedName>
</protein>
<accession>A8ZTP7</accession>
<dbReference type="InterPro" id="IPR016181">
    <property type="entry name" value="Acyl_CoA_acyltransferase"/>
</dbReference>
<keyword evidence="2" id="KW-0963">Cytoplasm</keyword>
<dbReference type="Gene3D" id="3.40.630.30">
    <property type="match status" value="1"/>
</dbReference>
<evidence type="ECO:0000313" key="6">
    <source>
        <dbReference type="EMBL" id="ABW66311.1"/>
    </source>
</evidence>
<reference evidence="6 7" key="1">
    <citation type="submission" date="2007-10" db="EMBL/GenBank/DDBJ databases">
        <title>Complete sequence of Desulfococcus oleovorans Hxd3.</title>
        <authorList>
            <consortium name="US DOE Joint Genome Institute"/>
            <person name="Copeland A."/>
            <person name="Lucas S."/>
            <person name="Lapidus A."/>
            <person name="Barry K."/>
            <person name="Glavina del Rio T."/>
            <person name="Dalin E."/>
            <person name="Tice H."/>
            <person name="Pitluck S."/>
            <person name="Kiss H."/>
            <person name="Brettin T."/>
            <person name="Bruce D."/>
            <person name="Detter J.C."/>
            <person name="Han C."/>
            <person name="Schmutz J."/>
            <person name="Larimer F."/>
            <person name="Land M."/>
            <person name="Hauser L."/>
            <person name="Kyrpides N."/>
            <person name="Kim E."/>
            <person name="Wawrik B."/>
            <person name="Richardson P."/>
        </authorList>
    </citation>
    <scope>NUCLEOTIDE SEQUENCE [LARGE SCALE GENOMIC DNA]</scope>
    <source>
        <strain evidence="7">DSM 6200 / JCM 39069 / Hxd3</strain>
    </source>
</reference>
<comment type="similarity">
    <text evidence="1">Belongs to the acetyltransferase family. RimI subfamily.</text>
</comment>
<dbReference type="EMBL" id="CP000859">
    <property type="protein sequence ID" value="ABW66311.1"/>
    <property type="molecule type" value="Genomic_DNA"/>
</dbReference>
<dbReference type="Proteomes" id="UP000008561">
    <property type="component" value="Chromosome"/>
</dbReference>
<keyword evidence="3 6" id="KW-0808">Transferase</keyword>
<feature type="domain" description="N-acetyltransferase" evidence="5">
    <location>
        <begin position="8"/>
        <end position="154"/>
    </location>
</feature>
<evidence type="ECO:0000313" key="7">
    <source>
        <dbReference type="Proteomes" id="UP000008561"/>
    </source>
</evidence>
<dbReference type="InterPro" id="IPR000182">
    <property type="entry name" value="GNAT_dom"/>
</dbReference>
<dbReference type="HOGENOM" id="CLU_013985_23_1_7"/>
<dbReference type="AlphaFoldDB" id="A8ZTP7"/>
<dbReference type="eggNOG" id="COG0456">
    <property type="taxonomic scope" value="Bacteria"/>
</dbReference>
<name>A8ZTP7_DESOH</name>
<dbReference type="STRING" id="96561.Dole_0501"/>
<evidence type="ECO:0000256" key="1">
    <source>
        <dbReference type="ARBA" id="ARBA00005395"/>
    </source>
</evidence>
<dbReference type="PROSITE" id="PS51186">
    <property type="entry name" value="GNAT"/>
    <property type="match status" value="1"/>
</dbReference>
<evidence type="ECO:0000256" key="3">
    <source>
        <dbReference type="ARBA" id="ARBA00022679"/>
    </source>
</evidence>
<sequence length="156" mass="17556">MANDLPLFYTSGITPADIPAITAIETDCFKDPWSMAAVALELSASHAGGMTARCAATHHIAAYIFFRRVLDEMHILKVATARPWQRRHGAWLLMDEAIRRARKMGLRQVFLEVRASNIAAIKLYEKTGFTVAGRRPGYYYDDNDDAIMMIHNLKEA</sequence>
<dbReference type="PANTHER" id="PTHR43420:SF44">
    <property type="entry name" value="ACETYLTRANSFERASE YPEA"/>
    <property type="match status" value="1"/>
</dbReference>
<evidence type="ECO:0000256" key="2">
    <source>
        <dbReference type="ARBA" id="ARBA00022490"/>
    </source>
</evidence>
<dbReference type="OrthoDB" id="529907at2"/>
<keyword evidence="7" id="KW-1185">Reference proteome</keyword>
<evidence type="ECO:0000259" key="5">
    <source>
        <dbReference type="PROSITE" id="PS51186"/>
    </source>
</evidence>
<keyword evidence="4" id="KW-0012">Acyltransferase</keyword>
<dbReference type="InterPro" id="IPR050680">
    <property type="entry name" value="YpeA/RimI_acetyltransf"/>
</dbReference>
<dbReference type="KEGG" id="dol:Dole_0501"/>
<proteinExistence type="inferred from homology"/>
<dbReference type="InterPro" id="IPR006464">
    <property type="entry name" value="AcTrfase_RimI/Ard1"/>
</dbReference>
<dbReference type="PANTHER" id="PTHR43420">
    <property type="entry name" value="ACETYLTRANSFERASE"/>
    <property type="match status" value="1"/>
</dbReference>
<dbReference type="GO" id="GO:0008080">
    <property type="term" value="F:N-acetyltransferase activity"/>
    <property type="evidence" value="ECO:0007669"/>
    <property type="project" value="InterPro"/>
</dbReference>
<organism evidence="6 7">
    <name type="scientific">Desulfosudis oleivorans (strain DSM 6200 / JCM 39069 / Hxd3)</name>
    <name type="common">Desulfococcus oleovorans</name>
    <dbReference type="NCBI Taxonomy" id="96561"/>
    <lineage>
        <taxon>Bacteria</taxon>
        <taxon>Pseudomonadati</taxon>
        <taxon>Thermodesulfobacteriota</taxon>
        <taxon>Desulfobacteria</taxon>
        <taxon>Desulfobacterales</taxon>
        <taxon>Desulfosudaceae</taxon>
        <taxon>Desulfosudis</taxon>
    </lineage>
</organism>
<evidence type="ECO:0000256" key="4">
    <source>
        <dbReference type="ARBA" id="ARBA00023315"/>
    </source>
</evidence>